<keyword evidence="8 9" id="KW-0143">Chaperone</keyword>
<comment type="caution">
    <text evidence="11">The sequence shown here is derived from an EMBL/GenBank/DDBJ whole genome shotgun (WGS) entry which is preliminary data.</text>
</comment>
<accession>G9QPW6</accession>
<dbReference type="SUPFAM" id="SSF102114">
    <property type="entry name" value="Radical SAM enzymes"/>
    <property type="match status" value="1"/>
</dbReference>
<dbReference type="InterPro" id="IPR013785">
    <property type="entry name" value="Aldolase_TIM"/>
</dbReference>
<protein>
    <recommendedName>
        <fullName evidence="2 9">Heme chaperone HemW</fullName>
    </recommendedName>
</protein>
<keyword evidence="7 9" id="KW-0411">Iron-sulfur</keyword>
<dbReference type="InterPro" id="IPR034505">
    <property type="entry name" value="Coproporphyrinogen-III_oxidase"/>
</dbReference>
<dbReference type="NCBIfam" id="TIGR00539">
    <property type="entry name" value="hemN_rel"/>
    <property type="match status" value="1"/>
</dbReference>
<keyword evidence="12" id="KW-1185">Reference proteome</keyword>
<proteinExistence type="inferred from homology"/>
<dbReference type="PROSITE" id="PS51918">
    <property type="entry name" value="RADICAL_SAM"/>
    <property type="match status" value="1"/>
</dbReference>
<dbReference type="SMART" id="SM00729">
    <property type="entry name" value="Elp3"/>
    <property type="match status" value="1"/>
</dbReference>
<evidence type="ECO:0000259" key="10">
    <source>
        <dbReference type="PROSITE" id="PS51918"/>
    </source>
</evidence>
<dbReference type="Pfam" id="PF06969">
    <property type="entry name" value="HemN_C"/>
    <property type="match status" value="1"/>
</dbReference>
<dbReference type="SFLD" id="SFLDG01065">
    <property type="entry name" value="anaerobic_coproporphyrinogen-I"/>
    <property type="match status" value="1"/>
</dbReference>
<dbReference type="Proteomes" id="UP000011747">
    <property type="component" value="Unassembled WGS sequence"/>
</dbReference>
<keyword evidence="6 9" id="KW-0408">Iron</keyword>
<dbReference type="GO" id="GO:0046872">
    <property type="term" value="F:metal ion binding"/>
    <property type="evidence" value="ECO:0007669"/>
    <property type="project" value="UniProtKB-UniRule"/>
</dbReference>
<dbReference type="SFLD" id="SFLDG01082">
    <property type="entry name" value="B12-binding_domain_containing"/>
    <property type="match status" value="1"/>
</dbReference>
<feature type="domain" description="Radical SAM core" evidence="10">
    <location>
        <begin position="1"/>
        <end position="232"/>
    </location>
</feature>
<evidence type="ECO:0000256" key="8">
    <source>
        <dbReference type="ARBA" id="ARBA00023186"/>
    </source>
</evidence>
<dbReference type="InterPro" id="IPR010723">
    <property type="entry name" value="HemN_C"/>
</dbReference>
<dbReference type="GO" id="GO:0005737">
    <property type="term" value="C:cytoplasm"/>
    <property type="evidence" value="ECO:0007669"/>
    <property type="project" value="UniProtKB-SubCell"/>
</dbReference>
<dbReference type="PANTHER" id="PTHR13932">
    <property type="entry name" value="COPROPORPHYRINIGEN III OXIDASE"/>
    <property type="match status" value="1"/>
</dbReference>
<dbReference type="CDD" id="cd01335">
    <property type="entry name" value="Radical_SAM"/>
    <property type="match status" value="1"/>
</dbReference>
<dbReference type="PANTHER" id="PTHR13932:SF5">
    <property type="entry name" value="RADICAL S-ADENOSYL METHIONINE DOMAIN-CONTAINING PROTEIN 1, MITOCHONDRIAL"/>
    <property type="match status" value="1"/>
</dbReference>
<dbReference type="GO" id="GO:0006779">
    <property type="term" value="P:porphyrin-containing compound biosynthetic process"/>
    <property type="evidence" value="ECO:0007669"/>
    <property type="project" value="InterPro"/>
</dbReference>
<dbReference type="PATRIC" id="fig|665952.3.peg.3231"/>
<evidence type="ECO:0000256" key="9">
    <source>
        <dbReference type="RuleBase" id="RU364116"/>
    </source>
</evidence>
<evidence type="ECO:0000256" key="7">
    <source>
        <dbReference type="ARBA" id="ARBA00023014"/>
    </source>
</evidence>
<sequence>MIESAYIHIPFCKQICYYCDFNKFFLKGQPVKRYLKALKEEMRITLEAFPTRELKTIFVGGGTPTALEADQLEELCKTIRDILPFQKGEFTFEANPDDLTKEKLAILHHYGVNRLSLGVQSFDDELLKRIGRTHTGKDVVKTVDMAIKAGFENISIDLMYALPGQKKEDFQLSLEKALQLDLPHYSAYSLIIEPKTVYYNLMKKGRLPLSSEDLEAEMYDLLMDEMERHGIHQYEISNFAKKGYESKHNLVYWNNGEYYGFGAGAHSYVNGKRRANYGPLKKYMGQVENGQFPVMEEISLSQEEKMEEEMFLGLRKTEGVSMTRFQHKFGIELMEIFSSPAKEMENKGLVEVQGDFIRLTKKGRFLGNEVFQAFLGIS</sequence>
<dbReference type="RefSeq" id="WP_003355418.1">
    <property type="nucleotide sequence ID" value="NZ_JH414764.1"/>
</dbReference>
<keyword evidence="9" id="KW-0963">Cytoplasm</keyword>
<dbReference type="GO" id="GO:0004109">
    <property type="term" value="F:coproporphyrinogen oxidase activity"/>
    <property type="evidence" value="ECO:0007669"/>
    <property type="project" value="InterPro"/>
</dbReference>
<evidence type="ECO:0000313" key="11">
    <source>
        <dbReference type="EMBL" id="EHL73505.1"/>
    </source>
</evidence>
<evidence type="ECO:0000256" key="2">
    <source>
        <dbReference type="ARBA" id="ARBA00017228"/>
    </source>
</evidence>
<comment type="subcellular location">
    <subcellularLocation>
        <location evidence="9">Cytoplasm</location>
    </subcellularLocation>
</comment>
<evidence type="ECO:0000256" key="5">
    <source>
        <dbReference type="ARBA" id="ARBA00022723"/>
    </source>
</evidence>
<comment type="function">
    <text evidence="9">Probably acts as a heme chaperone, transferring heme to an unknown acceptor. Binds one molecule of heme per monomer, possibly covalently. Binds 1 [4Fe-4S] cluster. The cluster is coordinated with 3 cysteines and an exchangeable S-adenosyl-L-methionine.</text>
</comment>
<evidence type="ECO:0000256" key="1">
    <source>
        <dbReference type="ARBA" id="ARBA00006100"/>
    </source>
</evidence>
<name>G9QPW6_9BACI</name>
<keyword evidence="3 9" id="KW-0349">Heme</keyword>
<dbReference type="Gene3D" id="3.20.20.70">
    <property type="entry name" value="Aldolase class I"/>
    <property type="match status" value="1"/>
</dbReference>
<dbReference type="InterPro" id="IPR058240">
    <property type="entry name" value="rSAM_sf"/>
</dbReference>
<evidence type="ECO:0000256" key="4">
    <source>
        <dbReference type="ARBA" id="ARBA00022691"/>
    </source>
</evidence>
<keyword evidence="5 9" id="KW-0479">Metal-binding</keyword>
<keyword evidence="9" id="KW-0004">4Fe-4S</keyword>
<dbReference type="SFLD" id="SFLDS00029">
    <property type="entry name" value="Radical_SAM"/>
    <property type="match status" value="1"/>
</dbReference>
<dbReference type="InterPro" id="IPR006638">
    <property type="entry name" value="Elp3/MiaA/NifB-like_rSAM"/>
</dbReference>
<dbReference type="SFLD" id="SFLDF00288">
    <property type="entry name" value="HemN-like__clustered_with_nucl"/>
    <property type="match status" value="1"/>
</dbReference>
<dbReference type="SFLD" id="SFLDF00562">
    <property type="entry name" value="HemN-like__clustered_with_heat"/>
    <property type="match status" value="1"/>
</dbReference>
<dbReference type="EMBL" id="ACWF01000157">
    <property type="protein sequence ID" value="EHL73505.1"/>
    <property type="molecule type" value="Genomic_DNA"/>
</dbReference>
<reference evidence="11 12" key="1">
    <citation type="submission" date="2011-09" db="EMBL/GenBank/DDBJ databases">
        <title>The Genome Sequence of Bacillus smithii 7_3_47FAA.</title>
        <authorList>
            <consortium name="The Broad Institute Genome Sequencing Platform"/>
            <person name="Earl A."/>
            <person name="Ward D."/>
            <person name="Feldgarden M."/>
            <person name="Gevers D."/>
            <person name="Daigneault M."/>
            <person name="Strauss J."/>
            <person name="Allen-Vercoe E."/>
            <person name="Young S.K."/>
            <person name="Zeng Q."/>
            <person name="Gargeya S."/>
            <person name="Fitzgerald M."/>
            <person name="Haas B."/>
            <person name="Abouelleil A."/>
            <person name="Alvarado L."/>
            <person name="Arachchi H.M."/>
            <person name="Berlin A."/>
            <person name="Brown A."/>
            <person name="Chapman S.B."/>
            <person name="Chen Z."/>
            <person name="Dunbar C."/>
            <person name="Freedman E."/>
            <person name="Gearin G."/>
            <person name="Goldberg J."/>
            <person name="Griggs A."/>
            <person name="Gujja S."/>
            <person name="Heiman D."/>
            <person name="Howarth C."/>
            <person name="Larson L."/>
            <person name="Lui A."/>
            <person name="MacDonald P.J.P."/>
            <person name="Montmayeur A."/>
            <person name="Murphy C."/>
            <person name="Neiman D."/>
            <person name="Pearson M."/>
            <person name="Priest M."/>
            <person name="Roberts A."/>
            <person name="Saif S."/>
            <person name="Shea T."/>
            <person name="Shenoy N."/>
            <person name="Sisk P."/>
            <person name="Stolte C."/>
            <person name="Sykes S."/>
            <person name="Wortman J."/>
            <person name="Nusbaum C."/>
            <person name="Birren B."/>
        </authorList>
    </citation>
    <scope>NUCLEOTIDE SEQUENCE [LARGE SCALE GENOMIC DNA]</scope>
    <source>
        <strain evidence="11 12">7_3_47FAA</strain>
    </source>
</reference>
<evidence type="ECO:0000256" key="6">
    <source>
        <dbReference type="ARBA" id="ARBA00023004"/>
    </source>
</evidence>
<dbReference type="AlphaFoldDB" id="G9QPW6"/>
<gene>
    <name evidence="11" type="ORF">HMPREF1015_00333</name>
</gene>
<comment type="similarity">
    <text evidence="1">Belongs to the anaerobic coproporphyrinogen-III oxidase family. HemW subfamily.</text>
</comment>
<evidence type="ECO:0000313" key="12">
    <source>
        <dbReference type="Proteomes" id="UP000011747"/>
    </source>
</evidence>
<dbReference type="Pfam" id="PF04055">
    <property type="entry name" value="Radical_SAM"/>
    <property type="match status" value="1"/>
</dbReference>
<dbReference type="InterPro" id="IPR007197">
    <property type="entry name" value="rSAM"/>
</dbReference>
<keyword evidence="4 9" id="KW-0949">S-adenosyl-L-methionine</keyword>
<dbReference type="GO" id="GO:0051539">
    <property type="term" value="F:4 iron, 4 sulfur cluster binding"/>
    <property type="evidence" value="ECO:0007669"/>
    <property type="project" value="UniProtKB-UniRule"/>
</dbReference>
<evidence type="ECO:0000256" key="3">
    <source>
        <dbReference type="ARBA" id="ARBA00022617"/>
    </source>
</evidence>
<organism evidence="11 12">
    <name type="scientific">Bacillus smithii 7_3_47FAA</name>
    <dbReference type="NCBI Taxonomy" id="665952"/>
    <lineage>
        <taxon>Bacteria</taxon>
        <taxon>Bacillati</taxon>
        <taxon>Bacillota</taxon>
        <taxon>Bacilli</taxon>
        <taxon>Bacillales</taxon>
        <taxon>Bacillaceae</taxon>
        <taxon>Bacillus</taxon>
    </lineage>
</organism>
<dbReference type="InterPro" id="IPR004559">
    <property type="entry name" value="HemW-like"/>
</dbReference>
<dbReference type="HOGENOM" id="CLU_027579_2_2_9"/>